<organism evidence="4 5">
    <name type="scientific">Larkinella terrae</name>
    <dbReference type="NCBI Taxonomy" id="2025311"/>
    <lineage>
        <taxon>Bacteria</taxon>
        <taxon>Pseudomonadati</taxon>
        <taxon>Bacteroidota</taxon>
        <taxon>Cytophagia</taxon>
        <taxon>Cytophagales</taxon>
        <taxon>Spirosomataceae</taxon>
        <taxon>Larkinella</taxon>
    </lineage>
</organism>
<keyword evidence="5" id="KW-1185">Reference proteome</keyword>
<dbReference type="PANTHER" id="PTHR10098">
    <property type="entry name" value="RAPSYN-RELATED"/>
    <property type="match status" value="1"/>
</dbReference>
<dbReference type="SMART" id="SM00028">
    <property type="entry name" value="TPR"/>
    <property type="match status" value="1"/>
</dbReference>
<evidence type="ECO:0000313" key="5">
    <source>
        <dbReference type="Proteomes" id="UP000441754"/>
    </source>
</evidence>
<keyword evidence="2" id="KW-0472">Membrane</keyword>
<dbReference type="PROSITE" id="PS50005">
    <property type="entry name" value="TPR"/>
    <property type="match status" value="1"/>
</dbReference>
<keyword evidence="2" id="KW-1133">Transmembrane helix</keyword>
<feature type="domain" description="CHAT" evidence="3">
    <location>
        <begin position="636"/>
        <end position="916"/>
    </location>
</feature>
<feature type="transmembrane region" description="Helical" evidence="2">
    <location>
        <begin position="928"/>
        <end position="950"/>
    </location>
</feature>
<proteinExistence type="predicted"/>
<dbReference type="Gene3D" id="1.25.40.10">
    <property type="entry name" value="Tetratricopeptide repeat domain"/>
    <property type="match status" value="1"/>
</dbReference>
<name>A0A7K0EU13_9BACT</name>
<accession>A0A7K0EU13</accession>
<evidence type="ECO:0000256" key="1">
    <source>
        <dbReference type="PROSITE-ProRule" id="PRU00339"/>
    </source>
</evidence>
<dbReference type="InterPro" id="IPR019734">
    <property type="entry name" value="TPR_rpt"/>
</dbReference>
<keyword evidence="1" id="KW-0802">TPR repeat</keyword>
<evidence type="ECO:0000313" key="4">
    <source>
        <dbReference type="EMBL" id="MRS65307.1"/>
    </source>
</evidence>
<dbReference type="InterPro" id="IPR024983">
    <property type="entry name" value="CHAT_dom"/>
</dbReference>
<evidence type="ECO:0000256" key="2">
    <source>
        <dbReference type="SAM" id="Phobius"/>
    </source>
</evidence>
<dbReference type="Pfam" id="PF12770">
    <property type="entry name" value="CHAT"/>
    <property type="match status" value="1"/>
</dbReference>
<keyword evidence="2" id="KW-0812">Transmembrane</keyword>
<reference evidence="4 5" key="1">
    <citation type="journal article" date="2018" name="Antonie Van Leeuwenhoek">
        <title>Larkinella terrae sp. nov., isolated from soil on Jeju Island, South Korea.</title>
        <authorList>
            <person name="Ten L.N."/>
            <person name="Jeon J."/>
            <person name="Park S.J."/>
            <person name="Park S."/>
            <person name="Lee S.Y."/>
            <person name="Kim M.K."/>
            <person name="Jung H.Y."/>
        </authorList>
    </citation>
    <scope>NUCLEOTIDE SEQUENCE [LARGE SCALE GENOMIC DNA]</scope>
    <source>
        <strain evidence="4 5">KCTC 52001</strain>
    </source>
</reference>
<dbReference type="EMBL" id="WJXZ01000014">
    <property type="protein sequence ID" value="MRS65307.1"/>
    <property type="molecule type" value="Genomic_DNA"/>
</dbReference>
<feature type="transmembrane region" description="Helical" evidence="2">
    <location>
        <begin position="21"/>
        <end position="41"/>
    </location>
</feature>
<protein>
    <submittedName>
        <fullName evidence="4">CHAT domain-containing protein</fullName>
    </submittedName>
</protein>
<dbReference type="Proteomes" id="UP000441754">
    <property type="component" value="Unassembled WGS sequence"/>
</dbReference>
<feature type="repeat" description="TPR" evidence="1">
    <location>
        <begin position="180"/>
        <end position="213"/>
    </location>
</feature>
<dbReference type="AlphaFoldDB" id="A0A7K0EU13"/>
<dbReference type="InterPro" id="IPR011990">
    <property type="entry name" value="TPR-like_helical_dom_sf"/>
</dbReference>
<sequence length="956" mass="108430">MDWHTEREFHLYSLIQPNSNILTLLFLFHHLRSLAIGFWLLPMFLLPGAIRALGQSVVELQRKGNAIYRDQPAEALRLFGQARELALQLGQTDRAANIRVDESTVYNVMYDNYRRATTSCRAGLQLNPLADSTRFKLWASLGELYHQRNRPDSLAFFWKRANDLLTARPALERETSAYVAVFWSNQGLSYLEQGDYRQAERCFQKRLLLLVNQNTPTRQAIAENQFAYFYMETGQLARADSLFGASLYHYTASDLTRGWLLLGLVECRLKQQRSDAVPELIHEATQCARRAQADGAELAAYLDQSQGKYWEQKNRPAEAKIFFARSLVTSRRLGASNRLLWRGLMAMSRMARQPNDLPNALAFVQQAIQQASVRFRSNDLSQNPTPADFLNGPDLFESLCRKAQLLRAARGMVNHLQLADQTYERAFALSDLLQESYSSEWTKLVAQKKLRPAYREALAVAYDCYRQNPNPTTLARLLNRQERGNASVLRETLQTLQNPYSNAPLQLIEQLQQTKNRLSVAKTAWVERNSENTESIDSELVNAELAWNRVYQQLHPYRRSRKLQPDLLAKLQNRLDHQTALLQYSLTPDSLLVTVVKAQTVRVMLLPVSGADLNRLSSILRHEAYRNPDPFQYTGQESAQALFNQLLRPIWSELRDIRRLVIVRDGPLHYLPFEVLETGRRPNDYLLRYMAISYGYSMSSLTENRVSDSVGTPSVLSMAPFVPTKTALATLQKQNLDPLPGSENEAEVVPGTYSTAGNASKRTFLTLLPQHQLLHLATHAEASDTDPGNSFIAFFPDESSYRLYAHELDVLDLRHIRLAVVTACRTGNGQLHEGEGLLSLSRAFASAGCPQIITSLWNAHDGTTAILTKLFYTELRRGQPTDVALQQAKLQFLEMQTSRGAYSPPHFWAHLVLMGNPQAVFPTASNGAWAWLGIGLAVLLALILVTYSLYQNRRLR</sequence>
<comment type="caution">
    <text evidence="4">The sequence shown here is derived from an EMBL/GenBank/DDBJ whole genome shotgun (WGS) entry which is preliminary data.</text>
</comment>
<gene>
    <name evidence="4" type="ORF">GJJ30_28680</name>
</gene>
<dbReference type="PANTHER" id="PTHR10098:SF108">
    <property type="entry name" value="TETRATRICOPEPTIDE REPEAT PROTEIN 28"/>
    <property type="match status" value="1"/>
</dbReference>
<evidence type="ECO:0000259" key="3">
    <source>
        <dbReference type="Pfam" id="PF12770"/>
    </source>
</evidence>
<dbReference type="OrthoDB" id="9771112at2"/>
<dbReference type="SUPFAM" id="SSF48452">
    <property type="entry name" value="TPR-like"/>
    <property type="match status" value="2"/>
</dbReference>